<feature type="compositionally biased region" description="Pro residues" evidence="1">
    <location>
        <begin position="48"/>
        <end position="57"/>
    </location>
</feature>
<organism evidence="2">
    <name type="scientific">Cladocopium goreaui</name>
    <dbReference type="NCBI Taxonomy" id="2562237"/>
    <lineage>
        <taxon>Eukaryota</taxon>
        <taxon>Sar</taxon>
        <taxon>Alveolata</taxon>
        <taxon>Dinophyceae</taxon>
        <taxon>Suessiales</taxon>
        <taxon>Symbiodiniaceae</taxon>
        <taxon>Cladocopium</taxon>
    </lineage>
</organism>
<keyword evidence="4" id="KW-1185">Reference proteome</keyword>
<dbReference type="Proteomes" id="UP001152797">
    <property type="component" value="Unassembled WGS sequence"/>
</dbReference>
<evidence type="ECO:0000313" key="4">
    <source>
        <dbReference type="Proteomes" id="UP001152797"/>
    </source>
</evidence>
<feature type="region of interest" description="Disordered" evidence="1">
    <location>
        <begin position="108"/>
        <end position="132"/>
    </location>
</feature>
<sequence>MKYIVGFWGDRQNPVGYSSGSAGGSVLGDAVHNPPDSKELREPSPSLTGPPQPPPKEPAQQLPESALSASALESEMKARMDKHAKALEKAMTDDFLEMKRKAEAELETEMEQKRAKRMQELDEEMEEKKRMKEAALESMEMQLQTRMQLVADEQMLLDDLKEKSKNMQRKIEEEASRMTTASAQKTTEDPKTAMKERLKEKLQEKAALATPPPSGAVQKSPPSADSVSAAPESAKGTPPNVAIVPMTDMRFTSSTHPAAWQFLYRLTKREDQCEKEIYDAWHAGGPKRDHLLRDFVCRCYSPVDDFSKNKAKLQALVTLRNTAKSWRRNLQGYSWHTEDEMKTLGWSQAKMEGAVKYCTKRKLTKKCIYDTSAVKYLVQVKDDVEAGDEKLRELEQEMKESGVFDTDFSLGDILVDDDESETNPAEINKAKKKLTDFPVVEGEETIVEYVGQYKKACLAKKALLKATRERLEKDQAKGKLSSLYQELGQIEISPSGRENLAKTFYSKPIPKNKAKAKAVASENQKLDESCDYDAAEPVPAVVADVLKTYVANSAEAAIKQAKGAGDLAIWSKEKILLQGVGNVHPAQKRRRKRMRYEVKHPMLKIFDMAQFLLNSAYSEKLLNRPVSDVAGWTNELAEFWRKWKAIEPHHAVYKDHAHDLDHCIPCMLHGDEGTGHRRKPLLQLSWGSMLRIGKSSLERMFLITSCAHKMYSRYNKGSEAGNIVIDKLLEETAKSALKAYAGGIETRSGHTFFLVFLGLAGDHPFQTKAYRAVRSHLKVDVCPHCHANTYSVPFEEMGPGALWRTSVFQSVPWRRDVTPPLSSIPGAQHPAFIRFDLMHMLPHGCARNFVASVICMMAGPMNIFLPQDGGQSRNSKESRLEEAYSHFQSWLDCTGGHVRDMKEFTADNLGWQQNRSYPEMTCKASDCNLLIKWLIDFLTSIPFAQNWILDTTLTGLQGADEFMRLAYTGDRVFWNPDRQRRGKAYVGMFLHAYTQLQIYWHGEGWTLFKIVPKSHFTAHWHEALAECLRVQQEWAISPGAFSTPILEDFIGVVSRIGRTAHPSSVARTTIHKYLVQLRREWSTRRCA</sequence>
<reference evidence="3" key="2">
    <citation type="submission" date="2024-04" db="EMBL/GenBank/DDBJ databases">
        <authorList>
            <person name="Chen Y."/>
            <person name="Shah S."/>
            <person name="Dougan E. K."/>
            <person name="Thang M."/>
            <person name="Chan C."/>
        </authorList>
    </citation>
    <scope>NUCLEOTIDE SEQUENCE [LARGE SCALE GENOMIC DNA]</scope>
</reference>
<feature type="compositionally biased region" description="Basic and acidic residues" evidence="1">
    <location>
        <begin position="166"/>
        <end position="176"/>
    </location>
</feature>
<proteinExistence type="predicted"/>
<evidence type="ECO:0000256" key="1">
    <source>
        <dbReference type="SAM" id="MobiDB-lite"/>
    </source>
</evidence>
<comment type="caution">
    <text evidence="2">The sequence shown here is derived from an EMBL/GenBank/DDBJ whole genome shotgun (WGS) entry which is preliminary data.</text>
</comment>
<dbReference type="OrthoDB" id="446025at2759"/>
<feature type="compositionally biased region" description="Low complexity" evidence="1">
    <location>
        <begin position="220"/>
        <end position="234"/>
    </location>
</feature>
<dbReference type="EMBL" id="CAMXCT020004223">
    <property type="protein sequence ID" value="CAL1161577.1"/>
    <property type="molecule type" value="Genomic_DNA"/>
</dbReference>
<reference evidence="2" key="1">
    <citation type="submission" date="2022-10" db="EMBL/GenBank/DDBJ databases">
        <authorList>
            <person name="Chen Y."/>
            <person name="Dougan E. K."/>
            <person name="Chan C."/>
            <person name="Rhodes N."/>
            <person name="Thang M."/>
        </authorList>
    </citation>
    <scope>NUCLEOTIDE SEQUENCE</scope>
</reference>
<accession>A0A9P1GEZ0</accession>
<dbReference type="EMBL" id="CAMXCT030004223">
    <property type="protein sequence ID" value="CAL4795514.1"/>
    <property type="molecule type" value="Genomic_DNA"/>
</dbReference>
<feature type="region of interest" description="Disordered" evidence="1">
    <location>
        <begin position="8"/>
        <end position="81"/>
    </location>
</feature>
<protein>
    <submittedName>
        <fullName evidence="2">Uncharacterized protein</fullName>
    </submittedName>
</protein>
<feature type="compositionally biased region" description="Basic and acidic residues" evidence="1">
    <location>
        <begin position="186"/>
        <end position="204"/>
    </location>
</feature>
<name>A0A9P1GEZ0_9DINO</name>
<dbReference type="EMBL" id="CAMXCT010004223">
    <property type="protein sequence ID" value="CAI4008202.1"/>
    <property type="molecule type" value="Genomic_DNA"/>
</dbReference>
<evidence type="ECO:0000313" key="3">
    <source>
        <dbReference type="EMBL" id="CAL1161577.1"/>
    </source>
</evidence>
<gene>
    <name evidence="2" type="ORF">C1SCF055_LOCUS33664</name>
</gene>
<evidence type="ECO:0000313" key="2">
    <source>
        <dbReference type="EMBL" id="CAI4008202.1"/>
    </source>
</evidence>
<feature type="compositionally biased region" description="Low complexity" evidence="1">
    <location>
        <begin position="58"/>
        <end position="73"/>
    </location>
</feature>
<dbReference type="AlphaFoldDB" id="A0A9P1GEZ0"/>
<feature type="region of interest" description="Disordered" evidence="1">
    <location>
        <begin position="166"/>
        <end position="241"/>
    </location>
</feature>